<evidence type="ECO:0000256" key="1">
    <source>
        <dbReference type="ARBA" id="ARBA00022490"/>
    </source>
</evidence>
<evidence type="ECO:0000313" key="8">
    <source>
        <dbReference type="Proteomes" id="UP000606463"/>
    </source>
</evidence>
<comment type="caution">
    <text evidence="7">The sequence shown here is derived from an EMBL/GenBank/DDBJ whole genome shotgun (WGS) entry which is preliminary data.</text>
</comment>
<dbReference type="GO" id="GO:0004642">
    <property type="term" value="F:phosphoribosylformylglycinamidine synthase activity"/>
    <property type="evidence" value="ECO:0007669"/>
    <property type="project" value="UniProtKB-UniRule"/>
</dbReference>
<dbReference type="GO" id="GO:0006189">
    <property type="term" value="P:'de novo' IMP biosynthetic process"/>
    <property type="evidence" value="ECO:0007669"/>
    <property type="project" value="UniProtKB-UniRule"/>
</dbReference>
<keyword evidence="2 6" id="KW-0436">Ligase</keyword>
<evidence type="ECO:0000256" key="2">
    <source>
        <dbReference type="ARBA" id="ARBA00022598"/>
    </source>
</evidence>
<comment type="similarity">
    <text evidence="6">Belongs to the PurS family.</text>
</comment>
<sequence length="73" mass="8304">MLFKVLITPKKGLLDPQGRAVEELLKEKGYEGVKNVRVGKVVLLEAQSEEQVHEIAKKILVNDLIEDYTVERD</sequence>
<comment type="subcellular location">
    <subcellularLocation>
        <location evidence="6">Cytoplasm</location>
    </subcellularLocation>
</comment>
<comment type="subunit">
    <text evidence="6">Part of the FGAM synthase complex composed of 1 PurL, 1 PurQ and 2 PurS subunits.</text>
</comment>
<dbReference type="EMBL" id="DQVE01000022">
    <property type="protein sequence ID" value="HIP98143.1"/>
    <property type="molecule type" value="Genomic_DNA"/>
</dbReference>
<dbReference type="SUPFAM" id="SSF82697">
    <property type="entry name" value="PurS-like"/>
    <property type="match status" value="1"/>
</dbReference>
<keyword evidence="3 6" id="KW-0547">Nucleotide-binding</keyword>
<proteinExistence type="inferred from homology"/>
<dbReference type="GO" id="GO:0005737">
    <property type="term" value="C:cytoplasm"/>
    <property type="evidence" value="ECO:0007669"/>
    <property type="project" value="UniProtKB-SubCell"/>
</dbReference>
<comment type="catalytic activity">
    <reaction evidence="6">
        <text>N(2)-formyl-N(1)-(5-phospho-beta-D-ribosyl)glycinamide + L-glutamine + ATP + H2O = 2-formamido-N(1)-(5-O-phospho-beta-D-ribosyl)acetamidine + L-glutamate + ADP + phosphate + H(+)</text>
        <dbReference type="Rhea" id="RHEA:17129"/>
        <dbReference type="ChEBI" id="CHEBI:15377"/>
        <dbReference type="ChEBI" id="CHEBI:15378"/>
        <dbReference type="ChEBI" id="CHEBI:29985"/>
        <dbReference type="ChEBI" id="CHEBI:30616"/>
        <dbReference type="ChEBI" id="CHEBI:43474"/>
        <dbReference type="ChEBI" id="CHEBI:58359"/>
        <dbReference type="ChEBI" id="CHEBI:147286"/>
        <dbReference type="ChEBI" id="CHEBI:147287"/>
        <dbReference type="ChEBI" id="CHEBI:456216"/>
        <dbReference type="EC" id="6.3.5.3"/>
    </reaction>
</comment>
<evidence type="ECO:0000256" key="4">
    <source>
        <dbReference type="ARBA" id="ARBA00022755"/>
    </source>
</evidence>
<evidence type="ECO:0000256" key="3">
    <source>
        <dbReference type="ARBA" id="ARBA00022741"/>
    </source>
</evidence>
<dbReference type="NCBIfam" id="TIGR00302">
    <property type="entry name" value="phosphoribosylformylglycinamidine synthase subunit PurS"/>
    <property type="match status" value="1"/>
</dbReference>
<dbReference type="PANTHER" id="PTHR34696:SF1">
    <property type="entry name" value="PHOSPHORIBOSYLFORMYLGLYCINAMIDINE SYNTHASE SUBUNIT PURS"/>
    <property type="match status" value="1"/>
</dbReference>
<protein>
    <recommendedName>
        <fullName evidence="6">Phosphoribosylformylglycinamidine synthase subunit PurS</fullName>
        <shortName evidence="6">FGAM synthase</shortName>
        <ecNumber evidence="6">6.3.5.3</ecNumber>
    </recommendedName>
    <alternativeName>
        <fullName evidence="6">Formylglycinamide ribonucleotide amidotransferase subunit III</fullName>
        <shortName evidence="6">FGAR amidotransferase III</shortName>
        <shortName evidence="6">FGAR-AT III</shortName>
    </alternativeName>
    <alternativeName>
        <fullName evidence="6">Phosphoribosylformylglycinamidine synthase subunit III</fullName>
    </alternativeName>
</protein>
<dbReference type="InterPro" id="IPR036604">
    <property type="entry name" value="PurS-like_sf"/>
</dbReference>
<evidence type="ECO:0000313" key="7">
    <source>
        <dbReference type="EMBL" id="HIP98143.1"/>
    </source>
</evidence>
<evidence type="ECO:0000256" key="5">
    <source>
        <dbReference type="ARBA" id="ARBA00022840"/>
    </source>
</evidence>
<accession>A0A9D0YPJ4</accession>
<dbReference type="Proteomes" id="UP000606463">
    <property type="component" value="Unassembled WGS sequence"/>
</dbReference>
<dbReference type="GO" id="GO:0005524">
    <property type="term" value="F:ATP binding"/>
    <property type="evidence" value="ECO:0007669"/>
    <property type="project" value="UniProtKB-UniRule"/>
</dbReference>
<dbReference type="Pfam" id="PF02700">
    <property type="entry name" value="PurS"/>
    <property type="match status" value="1"/>
</dbReference>
<dbReference type="HAMAP" id="MF_01926">
    <property type="entry name" value="PurS"/>
    <property type="match status" value="1"/>
</dbReference>
<dbReference type="EC" id="6.3.5.3" evidence="6"/>
<dbReference type="InterPro" id="IPR003850">
    <property type="entry name" value="PurS"/>
</dbReference>
<keyword evidence="5 6" id="KW-0067">ATP-binding</keyword>
<dbReference type="Gene3D" id="3.30.1280.10">
    <property type="entry name" value="Phosphoribosylformylglycinamidine synthase subunit PurS"/>
    <property type="match status" value="1"/>
</dbReference>
<gene>
    <name evidence="6 7" type="primary">purS</name>
    <name evidence="7" type="ORF">EYH37_02090</name>
</gene>
<evidence type="ECO:0000256" key="6">
    <source>
        <dbReference type="HAMAP-Rule" id="MF_01926"/>
    </source>
</evidence>
<keyword evidence="1 6" id="KW-0963">Cytoplasm</keyword>
<organism evidence="7 8">
    <name type="scientific">Aquifex aeolicus</name>
    <dbReference type="NCBI Taxonomy" id="63363"/>
    <lineage>
        <taxon>Bacteria</taxon>
        <taxon>Pseudomonadati</taxon>
        <taxon>Aquificota</taxon>
        <taxon>Aquificia</taxon>
        <taxon>Aquificales</taxon>
        <taxon>Aquificaceae</taxon>
        <taxon>Aquifex</taxon>
    </lineage>
</organism>
<dbReference type="AlphaFoldDB" id="A0A9D0YPJ4"/>
<comment type="function">
    <text evidence="6">Part of the phosphoribosylformylglycinamidine synthase complex involved in the purines biosynthetic pathway. Catalyzes the ATP-dependent conversion of formylglycinamide ribonucleotide (FGAR) and glutamine to yield formylglycinamidine ribonucleotide (FGAM) and glutamate. The FGAM synthase complex is composed of three subunits. PurQ produces an ammonia molecule by converting glutamine to glutamate. PurL transfers the ammonia molecule to FGAR to form FGAM in an ATP-dependent manner. PurS interacts with PurQ and PurL and is thought to assist in the transfer of the ammonia molecule from PurQ to PurL.</text>
</comment>
<comment type="pathway">
    <text evidence="6">Purine metabolism; IMP biosynthesis via de novo pathway; 5-amino-1-(5-phospho-D-ribosyl)imidazole from N(2)-formyl-N(1)-(5-phospho-D-ribosyl)glycinamide: step 1/2.</text>
</comment>
<keyword evidence="4 6" id="KW-0658">Purine biosynthesis</keyword>
<reference evidence="7" key="1">
    <citation type="journal article" date="2020" name="ISME J.">
        <title>Gammaproteobacteria mediating utilization of methyl-, sulfur- and petroleum organic compounds in deep ocean hydrothermal plumes.</title>
        <authorList>
            <person name="Zhou Z."/>
            <person name="Liu Y."/>
            <person name="Pan J."/>
            <person name="Cron B.R."/>
            <person name="Toner B.M."/>
            <person name="Anantharaman K."/>
            <person name="Breier J.A."/>
            <person name="Dick G.J."/>
            <person name="Li M."/>
        </authorList>
    </citation>
    <scope>NUCLEOTIDE SEQUENCE</scope>
    <source>
        <strain evidence="7">SZUA-1501</strain>
    </source>
</reference>
<dbReference type="PANTHER" id="PTHR34696">
    <property type="entry name" value="PHOSPHORIBOSYLFORMYLGLYCINAMIDINE SYNTHASE SUBUNIT PURS"/>
    <property type="match status" value="1"/>
</dbReference>
<name>A0A9D0YPJ4_AQUAO</name>